<dbReference type="Proteomes" id="UP000000328">
    <property type="component" value="Chromosome"/>
</dbReference>
<reference evidence="3 4" key="1">
    <citation type="journal article" date="2010" name="Cell Res.">
        <title>Complete genome sequence of the rifamycin SV-producing Amycolatopsis mediterranei U32 revealed its genetic characteristics in phylogeny and metabolism.</title>
        <authorList>
            <person name="Zhao W."/>
            <person name="Zhong Y."/>
            <person name="Yuan H."/>
            <person name="Wang J."/>
            <person name="Zheng H."/>
            <person name="Wang Y."/>
            <person name="Cen X."/>
            <person name="Xu F."/>
            <person name="Bai J."/>
            <person name="Han X."/>
            <person name="Lu G."/>
            <person name="Zhu Y."/>
            <person name="Shao Z."/>
            <person name="Yan H."/>
            <person name="Li C."/>
            <person name="Peng N."/>
            <person name="Zhang Z."/>
            <person name="Zhang Y."/>
            <person name="Lin W."/>
            <person name="Fan Y."/>
            <person name="Qin Z."/>
            <person name="Hu Y."/>
            <person name="Zhu B."/>
            <person name="Wang S."/>
            <person name="Ding X."/>
            <person name="Zhao G.P."/>
        </authorList>
    </citation>
    <scope>NUCLEOTIDE SEQUENCE [LARGE SCALE GENOMIC DNA]</scope>
    <source>
        <strain evidence="4">U-32</strain>
    </source>
</reference>
<dbReference type="eggNOG" id="COG2508">
    <property type="taxonomic scope" value="Bacteria"/>
</dbReference>
<dbReference type="InterPro" id="IPR025736">
    <property type="entry name" value="PucR_C-HTH_dom"/>
</dbReference>
<evidence type="ECO:0000313" key="4">
    <source>
        <dbReference type="Proteomes" id="UP000000328"/>
    </source>
</evidence>
<feature type="domain" description="Purine catabolism PurC-like" evidence="1">
    <location>
        <begin position="15"/>
        <end position="122"/>
    </location>
</feature>
<dbReference type="HOGENOM" id="CLU_017436_4_1_11"/>
<feature type="domain" description="PucR C-terminal helix-turn-helix" evidence="2">
    <location>
        <begin position="429"/>
        <end position="486"/>
    </location>
</feature>
<gene>
    <name evidence="3" type="primary">pucR</name>
    <name evidence="3" type="ordered locus">AMED_1197</name>
</gene>
<dbReference type="OrthoDB" id="8450798at2"/>
<dbReference type="PANTHER" id="PTHR33744">
    <property type="entry name" value="CARBOHYDRATE DIACID REGULATOR"/>
    <property type="match status" value="1"/>
</dbReference>
<protein>
    <submittedName>
        <fullName evidence="3">PucR family transcriptional regulator</fullName>
    </submittedName>
</protein>
<dbReference type="RefSeq" id="WP_013223101.1">
    <property type="nucleotide sequence ID" value="NC_014318.1"/>
</dbReference>
<evidence type="ECO:0000259" key="2">
    <source>
        <dbReference type="Pfam" id="PF13556"/>
    </source>
</evidence>
<dbReference type="GeneID" id="92868987"/>
<dbReference type="PATRIC" id="fig|749927.5.peg.1228"/>
<name>A0A0H3CWI8_AMYMU</name>
<dbReference type="Pfam" id="PF07905">
    <property type="entry name" value="PucR"/>
    <property type="match status" value="1"/>
</dbReference>
<accession>A0A0H3CWI8</accession>
<dbReference type="InterPro" id="IPR042070">
    <property type="entry name" value="PucR_C-HTH_sf"/>
</dbReference>
<proteinExistence type="predicted"/>
<organism evidence="3 4">
    <name type="scientific">Amycolatopsis mediterranei (strain U-32)</name>
    <dbReference type="NCBI Taxonomy" id="749927"/>
    <lineage>
        <taxon>Bacteria</taxon>
        <taxon>Bacillati</taxon>
        <taxon>Actinomycetota</taxon>
        <taxon>Actinomycetes</taxon>
        <taxon>Pseudonocardiales</taxon>
        <taxon>Pseudonocardiaceae</taxon>
        <taxon>Amycolatopsis</taxon>
    </lineage>
</organism>
<dbReference type="Gene3D" id="1.10.10.2840">
    <property type="entry name" value="PucR C-terminal helix-turn-helix domain"/>
    <property type="match status" value="1"/>
</dbReference>
<sequence length="487" mass="51602">MALTLAGLAAERPLGLRVLTGEDVLGRPIGWVHPTELTDPQAFLEGGELLLTTGLALDEQTSPAYVRRLVDAGVAGLGFGVGLSHDEVPRALVATAAEVGLPVLEVPRKTPFIAITRAVSRAVAADEYATTVRIGRAQQDLTRTAVGKGGPAAVLRKLAKLVDGWALLLDLGGVEGAAPAIAQSYAGEVREELKLLRSGTRVFELDGHEVVLQTLPTRVRRALAVGTAEPLDTAGRHVVNTAVALLSLALEQDLRLTHAWRSLRTGLVDLLAEGRYELAFGVLTTVWGDPPEPPWALVALVGGPGQRRRVCDALEGEPGLFFAEKGSAVLVAGRSGGDVLDRALAAAASVGPMYAGLADPVPLENFAAGAEQADLAARAAEAEGKPLVTYAEHSARGLLSLIDPVVARIYGENLLAPLRRHDETGRGDLVESLRCWLEHHGHWDVAAARLGVHRHTLRNRITKAEELLGRDLDSPGVRAELWVALQT</sequence>
<dbReference type="PANTHER" id="PTHR33744:SF1">
    <property type="entry name" value="DNA-BINDING TRANSCRIPTIONAL ACTIVATOR ADER"/>
    <property type="match status" value="1"/>
</dbReference>
<dbReference type="InterPro" id="IPR051448">
    <property type="entry name" value="CdaR-like_regulators"/>
</dbReference>
<dbReference type="KEGG" id="amd:AMED_1197"/>
<dbReference type="AlphaFoldDB" id="A0A0H3CWI8"/>
<dbReference type="InterPro" id="IPR012914">
    <property type="entry name" value="PucR_dom"/>
</dbReference>
<dbReference type="Pfam" id="PF13556">
    <property type="entry name" value="HTH_30"/>
    <property type="match status" value="1"/>
</dbReference>
<evidence type="ECO:0000259" key="1">
    <source>
        <dbReference type="Pfam" id="PF07905"/>
    </source>
</evidence>
<dbReference type="EMBL" id="CP002000">
    <property type="protein sequence ID" value="ADJ43012.1"/>
    <property type="molecule type" value="Genomic_DNA"/>
</dbReference>
<evidence type="ECO:0000313" key="3">
    <source>
        <dbReference type="EMBL" id="ADJ43012.1"/>
    </source>
</evidence>